<dbReference type="PANTHER" id="PTHR43101:SF1">
    <property type="entry name" value="BETA-FRUCTOSIDASE"/>
    <property type="match status" value="1"/>
</dbReference>
<name>A0A0X8JD75_ACTRD</name>
<dbReference type="Gene3D" id="2.60.120.560">
    <property type="entry name" value="Exo-inulinase, domain 1"/>
    <property type="match status" value="1"/>
</dbReference>
<evidence type="ECO:0000256" key="6">
    <source>
        <dbReference type="SAM" id="MobiDB-lite"/>
    </source>
</evidence>
<dbReference type="Gene3D" id="2.115.10.20">
    <property type="entry name" value="Glycosyl hydrolase domain, family 43"/>
    <property type="match status" value="1"/>
</dbReference>
<dbReference type="InterPro" id="IPR018053">
    <property type="entry name" value="Glyco_hydro_32_AS"/>
</dbReference>
<dbReference type="EC" id="3.2.1.26" evidence="2"/>
<evidence type="ECO:0000313" key="9">
    <source>
        <dbReference type="EMBL" id="AMD86707.1"/>
    </source>
</evidence>
<dbReference type="SUPFAM" id="SSF75005">
    <property type="entry name" value="Arabinanase/levansucrase/invertase"/>
    <property type="match status" value="1"/>
</dbReference>
<feature type="compositionally biased region" description="Basic and acidic residues" evidence="6">
    <location>
        <begin position="21"/>
        <end position="40"/>
    </location>
</feature>
<dbReference type="PROSITE" id="PS00609">
    <property type="entry name" value="GLYCOSYL_HYDROL_F32"/>
    <property type="match status" value="1"/>
</dbReference>
<dbReference type="RefSeq" id="WP_067940625.1">
    <property type="nucleotide sequence ID" value="NZ_CP014228.1"/>
</dbReference>
<proteinExistence type="inferred from homology"/>
<dbReference type="AlphaFoldDB" id="A0A0X8JD75"/>
<dbReference type="OrthoDB" id="9776657at2"/>
<dbReference type="InterPro" id="IPR023296">
    <property type="entry name" value="Glyco_hydro_beta-prop_sf"/>
</dbReference>
<sequence>MTSRPVEPEPTAHDYPSTPARRVEVPEAVQRERAEADAARPRWHVTPPWGWLNDPNGLTVQPGPDGAPLVHLFYQHNSHAPVHDLIQWGHQYSADLVHWTDLPIALEPGPEGPDSLGCWSGVIVDGPADPADPDGATVPTMVYSGNHGGPTQVACLAVPAASPSEDPLLTRWAKDGANPVVDVAPVSVGQDLPEMRDHSVWREDGRWYQAMGSGIPGAGADGAQGGAALCFSSDDLRTWTYEGPLAVGDGDVSATGTIWECPELGTVTGEAGSGVGGADLLTVSAWHESATMRSMWMTGERTGTRMTITAQGRSDLGENYFYAPQSVALPDGRRVTVGWMQPNGTEEQRLAAGWAGSMNAPRTVTLAADGTVRFTPIAELATLRGERLADLDGDAAATAELRGRSLDLVLTGALGEEPLVIDVLASEDGKRRTRLTLTHREPAGAAGQDAWTGWLSLDRSASAEAGSPWTGEEARELSGPVPVGENGAVELRLLLDRSSLEVFVNGQPLSARVGSDPADERVVLRGGGLTGAHLDAWAMDDTYDERLAASE</sequence>
<feature type="compositionally biased region" description="Basic and acidic residues" evidence="6">
    <location>
        <begin position="1"/>
        <end position="12"/>
    </location>
</feature>
<evidence type="ECO:0000259" key="7">
    <source>
        <dbReference type="Pfam" id="PF00251"/>
    </source>
</evidence>
<evidence type="ECO:0000256" key="1">
    <source>
        <dbReference type="ARBA" id="ARBA00009902"/>
    </source>
</evidence>
<accession>A0A0X8JD75</accession>
<dbReference type="EMBL" id="CP014228">
    <property type="protein sequence ID" value="AMD86707.1"/>
    <property type="molecule type" value="Genomic_DNA"/>
</dbReference>
<keyword evidence="10" id="KW-1185">Reference proteome</keyword>
<evidence type="ECO:0000256" key="4">
    <source>
        <dbReference type="ARBA" id="ARBA00023295"/>
    </source>
</evidence>
<dbReference type="InterPro" id="IPR013320">
    <property type="entry name" value="ConA-like_dom_sf"/>
</dbReference>
<dbReference type="PANTHER" id="PTHR43101">
    <property type="entry name" value="BETA-FRUCTOSIDASE"/>
    <property type="match status" value="1"/>
</dbReference>
<evidence type="ECO:0000256" key="2">
    <source>
        <dbReference type="ARBA" id="ARBA00012758"/>
    </source>
</evidence>
<dbReference type="Pfam" id="PF08244">
    <property type="entry name" value="Glyco_hydro_32C"/>
    <property type="match status" value="1"/>
</dbReference>
<dbReference type="Pfam" id="PF00251">
    <property type="entry name" value="Glyco_hydro_32N"/>
    <property type="match status" value="1"/>
</dbReference>
<dbReference type="SUPFAM" id="SSF49899">
    <property type="entry name" value="Concanavalin A-like lectins/glucanases"/>
    <property type="match status" value="1"/>
</dbReference>
<dbReference type="GO" id="GO:0005975">
    <property type="term" value="P:carbohydrate metabolic process"/>
    <property type="evidence" value="ECO:0007669"/>
    <property type="project" value="InterPro"/>
</dbReference>
<dbReference type="InterPro" id="IPR013148">
    <property type="entry name" value="Glyco_hydro_32_N"/>
</dbReference>
<evidence type="ECO:0000256" key="5">
    <source>
        <dbReference type="RuleBase" id="RU362110"/>
    </source>
</evidence>
<gene>
    <name evidence="9" type="ORF">AXF14_02690</name>
</gene>
<dbReference type="InterPro" id="IPR013189">
    <property type="entry name" value="Glyco_hydro_32_C"/>
</dbReference>
<comment type="similarity">
    <text evidence="1 5">Belongs to the glycosyl hydrolase 32 family.</text>
</comment>
<feature type="domain" description="Glycosyl hydrolase family 32 C-terminal" evidence="8">
    <location>
        <begin position="401"/>
        <end position="507"/>
    </location>
</feature>
<dbReference type="CDD" id="cd08996">
    <property type="entry name" value="GH32_FFase"/>
    <property type="match status" value="1"/>
</dbReference>
<organism evidence="9 10">
    <name type="scientific">Actinomyces radicidentis</name>
    <dbReference type="NCBI Taxonomy" id="111015"/>
    <lineage>
        <taxon>Bacteria</taxon>
        <taxon>Bacillati</taxon>
        <taxon>Actinomycetota</taxon>
        <taxon>Actinomycetes</taxon>
        <taxon>Actinomycetales</taxon>
        <taxon>Actinomycetaceae</taxon>
        <taxon>Actinomyces</taxon>
    </lineage>
</organism>
<reference evidence="10" key="1">
    <citation type="submission" date="2016-02" db="EMBL/GenBank/DDBJ databases">
        <authorList>
            <person name="Holder M.E."/>
            <person name="Ajami N.J."/>
            <person name="Petrosino J.F."/>
        </authorList>
    </citation>
    <scope>NUCLEOTIDE SEQUENCE [LARGE SCALE GENOMIC DNA]</scope>
    <source>
        <strain evidence="10">CCUG 36733</strain>
    </source>
</reference>
<evidence type="ECO:0000313" key="10">
    <source>
        <dbReference type="Proteomes" id="UP000065220"/>
    </source>
</evidence>
<dbReference type="STRING" id="111015.AXF14_02690"/>
<evidence type="ECO:0000256" key="3">
    <source>
        <dbReference type="ARBA" id="ARBA00022801"/>
    </source>
</evidence>
<feature type="domain" description="Glycosyl hydrolase family 32 N-terminal" evidence="7">
    <location>
        <begin position="44"/>
        <end position="369"/>
    </location>
</feature>
<dbReference type="GO" id="GO:0004564">
    <property type="term" value="F:beta-fructofuranosidase activity"/>
    <property type="evidence" value="ECO:0007669"/>
    <property type="project" value="UniProtKB-EC"/>
</dbReference>
<dbReference type="Proteomes" id="UP000065220">
    <property type="component" value="Chromosome"/>
</dbReference>
<evidence type="ECO:0000259" key="8">
    <source>
        <dbReference type="Pfam" id="PF08244"/>
    </source>
</evidence>
<keyword evidence="3 5" id="KW-0378">Hydrolase</keyword>
<dbReference type="SMART" id="SM00640">
    <property type="entry name" value="Glyco_32"/>
    <property type="match status" value="1"/>
</dbReference>
<feature type="region of interest" description="Disordered" evidence="6">
    <location>
        <begin position="1"/>
        <end position="63"/>
    </location>
</feature>
<dbReference type="InterPro" id="IPR001362">
    <property type="entry name" value="Glyco_hydro_32"/>
</dbReference>
<protein>
    <recommendedName>
        <fullName evidence="2">beta-fructofuranosidase</fullName>
        <ecNumber evidence="2">3.2.1.26</ecNumber>
    </recommendedName>
</protein>
<dbReference type="InterPro" id="IPR051214">
    <property type="entry name" value="GH32_Enzymes"/>
</dbReference>
<dbReference type="KEGG" id="ard:AXF14_02690"/>
<keyword evidence="4 5" id="KW-0326">Glycosidase</keyword>